<evidence type="ECO:0000259" key="1">
    <source>
        <dbReference type="PROSITE" id="PS50943"/>
    </source>
</evidence>
<comment type="caution">
    <text evidence="2">The sequence shown here is derived from an EMBL/GenBank/DDBJ whole genome shotgun (WGS) entry which is preliminary data.</text>
</comment>
<dbReference type="PROSITE" id="PS50943">
    <property type="entry name" value="HTH_CROC1"/>
    <property type="match status" value="1"/>
</dbReference>
<keyword evidence="3" id="KW-1185">Reference proteome</keyword>
<dbReference type="PANTHER" id="PTHR40455">
    <property type="entry name" value="ANTITOXIN HIGA"/>
    <property type="match status" value="1"/>
</dbReference>
<feature type="domain" description="HTH cro/C1-type" evidence="1">
    <location>
        <begin position="112"/>
        <end position="141"/>
    </location>
</feature>
<dbReference type="AlphaFoldDB" id="A0A7Z9DVP9"/>
<reference evidence="2" key="1">
    <citation type="submission" date="2019-10" db="EMBL/GenBank/DDBJ databases">
        <authorList>
            <consortium name="Genoscope - CEA"/>
            <person name="William W."/>
        </authorList>
    </citation>
    <scope>NUCLEOTIDE SEQUENCE [LARGE SCALE GENOMIC DNA]</scope>
    <source>
        <strain evidence="2">BBR_PRJEB10992</strain>
    </source>
</reference>
<evidence type="ECO:0000313" key="3">
    <source>
        <dbReference type="Proteomes" id="UP000184550"/>
    </source>
</evidence>
<accession>A0A7Z9DVP9</accession>
<dbReference type="InterPro" id="IPR039060">
    <property type="entry name" value="Antitox_HigA"/>
</dbReference>
<evidence type="ECO:0000313" key="2">
    <source>
        <dbReference type="EMBL" id="VXD10513.1"/>
    </source>
</evidence>
<sequence>MPNMTKANGKMTLTIDKAVYRNLLAEVTPQVIETEEEYDRILAIVERLTFAKTRTPEERALLKLLVQLVETYESEQYPIDESAPHEILQHLMEISGTCEKDLVGAIGSSDVVSEVVNGKRSISKMQAKALADYFQVSINLFI</sequence>
<organism evidence="2 3">
    <name type="scientific">Planktothrix serta PCC 8927</name>
    <dbReference type="NCBI Taxonomy" id="671068"/>
    <lineage>
        <taxon>Bacteria</taxon>
        <taxon>Bacillati</taxon>
        <taxon>Cyanobacteriota</taxon>
        <taxon>Cyanophyceae</taxon>
        <taxon>Oscillatoriophycideae</taxon>
        <taxon>Oscillatoriales</taxon>
        <taxon>Microcoleaceae</taxon>
        <taxon>Planktothrix</taxon>
    </lineage>
</organism>
<proteinExistence type="predicted"/>
<protein>
    <submittedName>
        <fullName evidence="2">Transcription regulator with HTH domain</fullName>
    </submittedName>
</protein>
<dbReference type="GO" id="GO:0006355">
    <property type="term" value="P:regulation of DNA-templated transcription"/>
    <property type="evidence" value="ECO:0007669"/>
    <property type="project" value="InterPro"/>
</dbReference>
<dbReference type="EMBL" id="CZCU02000013">
    <property type="protein sequence ID" value="VXD10513.1"/>
    <property type="molecule type" value="Genomic_DNA"/>
</dbReference>
<name>A0A7Z9DVP9_9CYAN</name>
<dbReference type="InterPro" id="IPR001387">
    <property type="entry name" value="Cro/C1-type_HTH"/>
</dbReference>
<dbReference type="Proteomes" id="UP000184550">
    <property type="component" value="Unassembled WGS sequence"/>
</dbReference>
<gene>
    <name evidence="2" type="ORF">PL8927_110020</name>
</gene>
<dbReference type="Gene3D" id="1.10.260.40">
    <property type="entry name" value="lambda repressor-like DNA-binding domains"/>
    <property type="match status" value="1"/>
</dbReference>
<dbReference type="PANTHER" id="PTHR40455:SF1">
    <property type="entry name" value="ANTITOXIN HIGA"/>
    <property type="match status" value="1"/>
</dbReference>
<dbReference type="InterPro" id="IPR010982">
    <property type="entry name" value="Lambda_DNA-bd_dom_sf"/>
</dbReference>
<dbReference type="GO" id="GO:0001046">
    <property type="term" value="F:core promoter sequence-specific DNA binding"/>
    <property type="evidence" value="ECO:0007669"/>
    <property type="project" value="TreeGrafter"/>
</dbReference>